<dbReference type="GO" id="GO:0046872">
    <property type="term" value="F:metal ion binding"/>
    <property type="evidence" value="ECO:0007669"/>
    <property type="project" value="UniProtKB-KW"/>
</dbReference>
<evidence type="ECO:0000256" key="4">
    <source>
        <dbReference type="PIRSR" id="PIRSR604808-2"/>
    </source>
</evidence>
<accession>A0A8T1QWS3</accession>
<dbReference type="GO" id="GO:0008081">
    <property type="term" value="F:phosphoric diester hydrolase activity"/>
    <property type="evidence" value="ECO:0007669"/>
    <property type="project" value="TreeGrafter"/>
</dbReference>
<dbReference type="GO" id="GO:0008311">
    <property type="term" value="F:double-stranded DNA 3'-5' DNA exonuclease activity"/>
    <property type="evidence" value="ECO:0007669"/>
    <property type="project" value="TreeGrafter"/>
</dbReference>
<organism evidence="6 7">
    <name type="scientific">Carya illinoinensis</name>
    <name type="common">Pecan</name>
    <dbReference type="NCBI Taxonomy" id="32201"/>
    <lineage>
        <taxon>Eukaryota</taxon>
        <taxon>Viridiplantae</taxon>
        <taxon>Streptophyta</taxon>
        <taxon>Embryophyta</taxon>
        <taxon>Tracheophyta</taxon>
        <taxon>Spermatophyta</taxon>
        <taxon>Magnoliopsida</taxon>
        <taxon>eudicotyledons</taxon>
        <taxon>Gunneridae</taxon>
        <taxon>Pentapetalae</taxon>
        <taxon>rosids</taxon>
        <taxon>fabids</taxon>
        <taxon>Fagales</taxon>
        <taxon>Juglandaceae</taxon>
        <taxon>Carya</taxon>
    </lineage>
</organism>
<dbReference type="PANTHER" id="PTHR22748:SF19">
    <property type="entry name" value="ENDONUCLEASE_EXONUCLEASE_PHOSPHATASE DOMAIN-CONTAINING PROTEIN"/>
    <property type="match status" value="1"/>
</dbReference>
<sequence length="75" mass="8710">MKPKIVSWNVCGLDKINKRLRIRNLLREWKVDTVCLQETKLKMIDRRIVRSLWSGSHVDWLFLTSKGASGGVVVM</sequence>
<dbReference type="GO" id="GO:0003906">
    <property type="term" value="F:DNA-(apurinic or apyrimidinic site) endonuclease activity"/>
    <property type="evidence" value="ECO:0007669"/>
    <property type="project" value="TreeGrafter"/>
</dbReference>
<evidence type="ECO:0000256" key="3">
    <source>
        <dbReference type="ARBA" id="ARBA00022842"/>
    </source>
</evidence>
<dbReference type="Pfam" id="PF03372">
    <property type="entry name" value="Exo_endo_phos"/>
    <property type="match status" value="1"/>
</dbReference>
<keyword evidence="4" id="KW-0464">Manganese</keyword>
<feature type="binding site" evidence="4">
    <location>
        <position position="38"/>
    </location>
    <ligand>
        <name>Mg(2+)</name>
        <dbReference type="ChEBI" id="CHEBI:18420"/>
        <label>1</label>
    </ligand>
</feature>
<name>A0A8T1QWS3_CARIL</name>
<keyword evidence="1 4" id="KW-0479">Metal-binding</keyword>
<dbReference type="EMBL" id="CM031811">
    <property type="protein sequence ID" value="KAG6659538.1"/>
    <property type="molecule type" value="Genomic_DNA"/>
</dbReference>
<dbReference type="GO" id="GO:0006284">
    <property type="term" value="P:base-excision repair"/>
    <property type="evidence" value="ECO:0007669"/>
    <property type="project" value="TreeGrafter"/>
</dbReference>
<evidence type="ECO:0000313" key="6">
    <source>
        <dbReference type="EMBL" id="KAG6659538.1"/>
    </source>
</evidence>
<evidence type="ECO:0000313" key="7">
    <source>
        <dbReference type="Proteomes" id="UP000811609"/>
    </source>
</evidence>
<evidence type="ECO:0000259" key="5">
    <source>
        <dbReference type="Pfam" id="PF03372"/>
    </source>
</evidence>
<reference evidence="6" key="1">
    <citation type="submission" date="2020-12" db="EMBL/GenBank/DDBJ databases">
        <title>WGS assembly of Carya illinoinensis cv. Pawnee.</title>
        <authorList>
            <person name="Platts A."/>
            <person name="Shu S."/>
            <person name="Wright S."/>
            <person name="Barry K."/>
            <person name="Edger P."/>
            <person name="Pires J.C."/>
            <person name="Schmutz J."/>
        </authorList>
    </citation>
    <scope>NUCLEOTIDE SEQUENCE</scope>
    <source>
        <tissue evidence="6">Leaf</tissue>
    </source>
</reference>
<dbReference type="InterPro" id="IPR005135">
    <property type="entry name" value="Endo/exonuclease/phosphatase"/>
</dbReference>
<comment type="cofactor">
    <cofactor evidence="4">
        <name>Mg(2+)</name>
        <dbReference type="ChEBI" id="CHEBI:18420"/>
    </cofactor>
    <cofactor evidence="4">
        <name>Mn(2+)</name>
        <dbReference type="ChEBI" id="CHEBI:29035"/>
    </cofactor>
    <text evidence="4">Probably binds two magnesium or manganese ions per subunit.</text>
</comment>
<evidence type="ECO:0000256" key="2">
    <source>
        <dbReference type="ARBA" id="ARBA00022801"/>
    </source>
</evidence>
<dbReference type="Proteomes" id="UP000811609">
    <property type="component" value="Chromosome 3"/>
</dbReference>
<evidence type="ECO:0000256" key="1">
    <source>
        <dbReference type="ARBA" id="ARBA00022723"/>
    </source>
</evidence>
<feature type="binding site" evidence="4">
    <location>
        <position position="9"/>
    </location>
    <ligand>
        <name>Mg(2+)</name>
        <dbReference type="ChEBI" id="CHEBI:18420"/>
        <label>1</label>
    </ligand>
</feature>
<protein>
    <recommendedName>
        <fullName evidence="5">Endonuclease/exonuclease/phosphatase domain-containing protein</fullName>
    </recommendedName>
</protein>
<dbReference type="PANTHER" id="PTHR22748">
    <property type="entry name" value="AP ENDONUCLEASE"/>
    <property type="match status" value="1"/>
</dbReference>
<dbReference type="InterPro" id="IPR004808">
    <property type="entry name" value="AP_endonuc_1"/>
</dbReference>
<gene>
    <name evidence="6" type="ORF">CIPAW_03G042600</name>
</gene>
<feature type="domain" description="Endonuclease/exonuclease/phosphatase" evidence="5">
    <location>
        <begin position="6"/>
        <end position="73"/>
    </location>
</feature>
<dbReference type="AlphaFoldDB" id="A0A8T1QWS3"/>
<keyword evidence="2" id="KW-0378">Hydrolase</keyword>
<keyword evidence="7" id="KW-1185">Reference proteome</keyword>
<keyword evidence="3 4" id="KW-0460">Magnesium</keyword>
<proteinExistence type="predicted"/>
<dbReference type="GO" id="GO:0005634">
    <property type="term" value="C:nucleus"/>
    <property type="evidence" value="ECO:0007669"/>
    <property type="project" value="TreeGrafter"/>
</dbReference>
<comment type="caution">
    <text evidence="6">The sequence shown here is derived from an EMBL/GenBank/DDBJ whole genome shotgun (WGS) entry which is preliminary data.</text>
</comment>